<feature type="region of interest" description="Disordered" evidence="1">
    <location>
        <begin position="97"/>
        <end position="135"/>
    </location>
</feature>
<reference evidence="3" key="1">
    <citation type="submission" date="2020-04" db="EMBL/GenBank/DDBJ databases">
        <authorList>
            <person name="Neveu A P."/>
        </authorList>
    </citation>
    <scope>NUCLEOTIDE SEQUENCE</scope>
    <source>
        <tissue evidence="3">Whole embryo</tissue>
    </source>
</reference>
<dbReference type="InterPro" id="IPR035897">
    <property type="entry name" value="Toll_tir_struct_dom_sf"/>
</dbReference>
<accession>A0A6F9DSG9</accession>
<dbReference type="Pfam" id="PF01582">
    <property type="entry name" value="TIR"/>
    <property type="match status" value="1"/>
</dbReference>
<proteinExistence type="evidence at transcript level"/>
<evidence type="ECO:0000256" key="1">
    <source>
        <dbReference type="SAM" id="MobiDB-lite"/>
    </source>
</evidence>
<evidence type="ECO:0000259" key="2">
    <source>
        <dbReference type="PROSITE" id="PS50104"/>
    </source>
</evidence>
<dbReference type="SUPFAM" id="SSF52200">
    <property type="entry name" value="Toll/Interleukin receptor TIR domain"/>
    <property type="match status" value="1"/>
</dbReference>
<gene>
    <name evidence="3" type="primary">Sigirr</name>
</gene>
<dbReference type="Gene3D" id="3.40.50.10140">
    <property type="entry name" value="Toll/interleukin-1 receptor homology (TIR) domain"/>
    <property type="match status" value="1"/>
</dbReference>
<evidence type="ECO:0000313" key="3">
    <source>
        <dbReference type="EMBL" id="CAB3266069.1"/>
    </source>
</evidence>
<dbReference type="EMBL" id="LR790207">
    <property type="protein sequence ID" value="CAB3266069.1"/>
    <property type="molecule type" value="mRNA"/>
</dbReference>
<dbReference type="AlphaFoldDB" id="A0A6F9DSG9"/>
<protein>
    <submittedName>
        <fullName evidence="3">Single Ig IL-1-related receptor-like</fullName>
    </submittedName>
</protein>
<dbReference type="InterPro" id="IPR000157">
    <property type="entry name" value="TIR_dom"/>
</dbReference>
<keyword evidence="3" id="KW-0675">Receptor</keyword>
<dbReference type="GO" id="GO:0007165">
    <property type="term" value="P:signal transduction"/>
    <property type="evidence" value="ECO:0007669"/>
    <property type="project" value="InterPro"/>
</dbReference>
<feature type="domain" description="TIR" evidence="2">
    <location>
        <begin position="1"/>
        <end position="94"/>
    </location>
</feature>
<name>A0A6F9DSG9_9ASCI</name>
<feature type="compositionally biased region" description="Polar residues" evidence="1">
    <location>
        <begin position="117"/>
        <end position="135"/>
    </location>
</feature>
<organism evidence="3">
    <name type="scientific">Phallusia mammillata</name>
    <dbReference type="NCBI Taxonomy" id="59560"/>
    <lineage>
        <taxon>Eukaryota</taxon>
        <taxon>Metazoa</taxon>
        <taxon>Chordata</taxon>
        <taxon>Tunicata</taxon>
        <taxon>Ascidiacea</taxon>
        <taxon>Phlebobranchia</taxon>
        <taxon>Ascidiidae</taxon>
        <taxon>Phallusia</taxon>
    </lineage>
</organism>
<dbReference type="PROSITE" id="PS50104">
    <property type="entry name" value="TIR"/>
    <property type="match status" value="1"/>
</dbReference>
<sequence length="135" mass="15404">MKKCHRVVIILSNEYVRDNWSVFQLQQGFITMIESGSKMVFVLVPGMKEYINQHADTDDTYRMIKRATKINYAITWPCKSCCGDRFKLEMQRAMPKLRRGESRVGNGNHPNGVDRVLSNTTAFTDISNGPEPSSV</sequence>